<protein>
    <submittedName>
        <fullName evidence="3">Division initiation protein</fullName>
    </submittedName>
</protein>
<dbReference type="Gene3D" id="3.30.70.1880">
    <property type="entry name" value="Protein of unknown function DUF881"/>
    <property type="match status" value="1"/>
</dbReference>
<evidence type="ECO:0000256" key="2">
    <source>
        <dbReference type="SAM" id="Phobius"/>
    </source>
</evidence>
<dbReference type="GeneID" id="42775495"/>
<dbReference type="PANTHER" id="PTHR37313">
    <property type="entry name" value="UPF0749 PROTEIN RV1825"/>
    <property type="match status" value="1"/>
</dbReference>
<dbReference type="Proteomes" id="UP000092714">
    <property type="component" value="Unassembled WGS sequence"/>
</dbReference>
<feature type="transmembrane region" description="Helical" evidence="2">
    <location>
        <begin position="7"/>
        <end position="27"/>
    </location>
</feature>
<organism evidence="3 4">
    <name type="scientific">Clostridium paraputrificum</name>
    <dbReference type="NCBI Taxonomy" id="29363"/>
    <lineage>
        <taxon>Bacteria</taxon>
        <taxon>Bacillati</taxon>
        <taxon>Bacillota</taxon>
        <taxon>Clostridia</taxon>
        <taxon>Eubacteriales</taxon>
        <taxon>Clostridiaceae</taxon>
        <taxon>Clostridium</taxon>
    </lineage>
</organism>
<evidence type="ECO:0000313" key="3">
    <source>
        <dbReference type="EMBL" id="OBY12005.1"/>
    </source>
</evidence>
<dbReference type="RefSeq" id="WP_027097659.1">
    <property type="nucleotide sequence ID" value="NZ_CABHIH010000001.1"/>
</dbReference>
<name>A0A174G849_9CLOT</name>
<sequence>MKNKSAKIALFIGTLIVGILIAINFNFDGIASKQLTAKEYQDAIEERTQLYKQISLLQKSNREFQEKIDKYKNDDKMNGKVLEDMRNQLGDYGMLTGLNEVKGPGLIITINDAIINYDEDTDYEVMNKILHDSDMALLINELRGSGAEAISVNNHRVTPNTAVVCNSAFLGFDDGDREAAPFKIYVIGNAELMEESLNSEGSHLRVLKQFRGLDVTVEKSDEIIMPAASNHAVEYAEEDINK</sequence>
<reference evidence="3 4" key="1">
    <citation type="submission" date="2016-06" db="EMBL/GenBank/DDBJ databases">
        <authorList>
            <person name="Kjaerup R.B."/>
            <person name="Dalgaard T.S."/>
            <person name="Juul-Madsen H.R."/>
        </authorList>
    </citation>
    <scope>NUCLEOTIDE SEQUENCE [LARGE SCALE GENOMIC DNA]</scope>
    <source>
        <strain evidence="3 4">373-A1</strain>
    </source>
</reference>
<proteinExistence type="inferred from homology"/>
<dbReference type="Pfam" id="PF05949">
    <property type="entry name" value="DUF881"/>
    <property type="match status" value="1"/>
</dbReference>
<comment type="similarity">
    <text evidence="1">Belongs to the UPF0749 family.</text>
</comment>
<dbReference type="eggNOG" id="COG3879">
    <property type="taxonomic scope" value="Bacteria"/>
</dbReference>
<dbReference type="EMBL" id="MAPZ01000010">
    <property type="protein sequence ID" value="OBY12005.1"/>
    <property type="molecule type" value="Genomic_DNA"/>
</dbReference>
<keyword evidence="2" id="KW-0472">Membrane</keyword>
<dbReference type="OrthoDB" id="9776196at2"/>
<comment type="caution">
    <text evidence="3">The sequence shown here is derived from an EMBL/GenBank/DDBJ whole genome shotgun (WGS) entry which is preliminary data.</text>
</comment>
<keyword evidence="2" id="KW-1133">Transmembrane helix</keyword>
<keyword evidence="2" id="KW-0812">Transmembrane</keyword>
<evidence type="ECO:0000313" key="4">
    <source>
        <dbReference type="Proteomes" id="UP000092714"/>
    </source>
</evidence>
<evidence type="ECO:0000256" key="1">
    <source>
        <dbReference type="ARBA" id="ARBA00009108"/>
    </source>
</evidence>
<dbReference type="InterPro" id="IPR010273">
    <property type="entry name" value="DUF881"/>
</dbReference>
<dbReference type="AlphaFoldDB" id="A0A174G849"/>
<keyword evidence="4" id="KW-1185">Reference proteome</keyword>
<gene>
    <name evidence="3" type="ORF">CP373A1_03520</name>
</gene>
<accession>A0A174G849</accession>
<dbReference type="PANTHER" id="PTHR37313:SF2">
    <property type="entry name" value="UPF0749 PROTEIN YLXX"/>
    <property type="match status" value="1"/>
</dbReference>